<keyword evidence="10" id="KW-0325">Glycoprotein</keyword>
<keyword evidence="16" id="KW-1185">Reference proteome</keyword>
<evidence type="ECO:0000256" key="10">
    <source>
        <dbReference type="ARBA" id="ARBA00023180"/>
    </source>
</evidence>
<evidence type="ECO:0000256" key="4">
    <source>
        <dbReference type="ARBA" id="ARBA00022525"/>
    </source>
</evidence>
<dbReference type="GO" id="GO:0046872">
    <property type="term" value="F:metal ion binding"/>
    <property type="evidence" value="ECO:0007669"/>
    <property type="project" value="UniProtKB-KW"/>
</dbReference>
<dbReference type="Gene3D" id="3.40.630.10">
    <property type="entry name" value="Zn peptidases"/>
    <property type="match status" value="1"/>
</dbReference>
<dbReference type="GO" id="GO:0005576">
    <property type="term" value="C:extracellular region"/>
    <property type="evidence" value="ECO:0007669"/>
    <property type="project" value="UniProtKB-SubCell"/>
</dbReference>
<evidence type="ECO:0000256" key="6">
    <source>
        <dbReference type="ARBA" id="ARBA00022723"/>
    </source>
</evidence>
<dbReference type="EMBL" id="LKMD01000106">
    <property type="protein sequence ID" value="PIA91960.1"/>
    <property type="molecule type" value="Genomic_DNA"/>
</dbReference>
<dbReference type="Pfam" id="PF04389">
    <property type="entry name" value="Peptidase_M28"/>
    <property type="match status" value="1"/>
</dbReference>
<protein>
    <recommendedName>
        <fullName evidence="11">Peptide hydrolase</fullName>
        <ecNumber evidence="11">3.4.-.-</ecNumber>
    </recommendedName>
</protein>
<dbReference type="InterPro" id="IPR007484">
    <property type="entry name" value="Peptidase_M28"/>
</dbReference>
<evidence type="ECO:0000313" key="15">
    <source>
        <dbReference type="Proteomes" id="UP000230605"/>
    </source>
</evidence>
<dbReference type="EC" id="3.4.-.-" evidence="11"/>
<dbReference type="InterPro" id="IPR045175">
    <property type="entry name" value="M28_fam"/>
</dbReference>
<feature type="domain" description="Peptidase M28" evidence="12">
    <location>
        <begin position="157"/>
        <end position="375"/>
    </location>
</feature>
<evidence type="ECO:0000256" key="1">
    <source>
        <dbReference type="ARBA" id="ARBA00001947"/>
    </source>
</evidence>
<keyword evidence="6 11" id="KW-0479">Metal-binding</keyword>
<dbReference type="AlphaFoldDB" id="A0A2G5HHE0"/>
<proteinExistence type="inferred from homology"/>
<accession>A0A2G5HHE0</accession>
<reference evidence="14 16" key="2">
    <citation type="submission" date="2023-09" db="EMBL/GenBank/DDBJ databases">
        <title>Complete-Gapless Cercospora beticola genome.</title>
        <authorList>
            <person name="Wyatt N.A."/>
            <person name="Spanner R.E."/>
            <person name="Bolton M.D."/>
        </authorList>
    </citation>
    <scope>NUCLEOTIDE SEQUENCE [LARGE SCALE GENOMIC DNA]</scope>
    <source>
        <strain evidence="14">Cb09-40</strain>
    </source>
</reference>
<comment type="similarity">
    <text evidence="3">Belongs to the peptidase M28 family. M28B subfamily.</text>
</comment>
<evidence type="ECO:0000256" key="3">
    <source>
        <dbReference type="ARBA" id="ARBA00005634"/>
    </source>
</evidence>
<keyword evidence="5 11" id="KW-0645">Protease</keyword>
<evidence type="ECO:0000256" key="11">
    <source>
        <dbReference type="RuleBase" id="RU361240"/>
    </source>
</evidence>
<keyword evidence="7 11" id="KW-0732">Signal</keyword>
<feature type="signal peptide" evidence="11">
    <location>
        <begin position="1"/>
        <end position="17"/>
    </location>
</feature>
<evidence type="ECO:0000256" key="8">
    <source>
        <dbReference type="ARBA" id="ARBA00022801"/>
    </source>
</evidence>
<comment type="subcellular location">
    <subcellularLocation>
        <location evidence="2">Secreted</location>
    </subcellularLocation>
</comment>
<dbReference type="EMBL" id="CP134190">
    <property type="protein sequence ID" value="WPB06578.1"/>
    <property type="molecule type" value="Genomic_DNA"/>
</dbReference>
<evidence type="ECO:0000256" key="7">
    <source>
        <dbReference type="ARBA" id="ARBA00022729"/>
    </source>
</evidence>
<dbReference type="SUPFAM" id="SSF53187">
    <property type="entry name" value="Zn-dependent exopeptidases"/>
    <property type="match status" value="1"/>
</dbReference>
<name>A0A2G5HHE0_CERBT</name>
<evidence type="ECO:0000256" key="5">
    <source>
        <dbReference type="ARBA" id="ARBA00022670"/>
    </source>
</evidence>
<evidence type="ECO:0000313" key="14">
    <source>
        <dbReference type="EMBL" id="WPB06578.1"/>
    </source>
</evidence>
<feature type="chain" id="PRO_5013422985" description="Peptide hydrolase" evidence="11">
    <location>
        <begin position="18"/>
        <end position="511"/>
    </location>
</feature>
<dbReference type="Proteomes" id="UP000230605">
    <property type="component" value="Chromosome 7"/>
</dbReference>
<dbReference type="PANTHER" id="PTHR12147:SF26">
    <property type="entry name" value="PEPTIDASE M28 DOMAIN-CONTAINING PROTEIN"/>
    <property type="match status" value="1"/>
</dbReference>
<dbReference type="PANTHER" id="PTHR12147">
    <property type="entry name" value="METALLOPEPTIDASE M28 FAMILY MEMBER"/>
    <property type="match status" value="1"/>
</dbReference>
<dbReference type="Proteomes" id="UP001302367">
    <property type="component" value="Chromosome 7"/>
</dbReference>
<keyword evidence="13" id="KW-0482">Metalloprotease</keyword>
<evidence type="ECO:0000313" key="16">
    <source>
        <dbReference type="Proteomes" id="UP001302367"/>
    </source>
</evidence>
<gene>
    <name evidence="13" type="ORF">CB0940_09135</name>
    <name evidence="14" type="ORF">RHO25_011235</name>
</gene>
<sequence>MITRAGLLASLPLLLQAQELWGRQDSYGPTWMGLPGSIYQPPGIWGDAKDAAWPPTSSDTGSRIEPQKPDAELQEMILEVDEARVENTISKLVSFGTRHTLSVQNSTTRGIGAARDWIYQEMLDYAEDSDGRMDVYFNSYIQPVDGSRIPFPVNITNIVAQINGTTDPERVYVVTGHHDSRRIDVLDYEGDAPGADDDASGVAVVMEMARVCAKRRPAATMIFAAVAGEEQGLYGSANLARTLKEAGYRVEGNWNNDIVGTGKSQPFAPINDYTVRLFGPSIYYPNATNASAAVQRTTANVGGWNDSPAQNLGRFIAEVVAGAAEYVGMQVALIYRADRFLRGGDHQSFLTQGFPAVRFSEAVEDFAHQHQDVREQDGIQYGDLIEFVDFNYTARVARVNLASMWSAANAPATPKNVTISRVIGFPAGNQSTNPELITNESGFSWAMGDDELVESYELVWRESGNVQWSYVMNVGNVGNVTVDLNKDNYQFGVRAVGKNGFKSPAVWPYPG</sequence>
<keyword evidence="9 11" id="KW-0862">Zinc</keyword>
<organism evidence="13 15">
    <name type="scientific">Cercospora beticola</name>
    <name type="common">Sugarbeet leaf spot fungus</name>
    <dbReference type="NCBI Taxonomy" id="122368"/>
    <lineage>
        <taxon>Eukaryota</taxon>
        <taxon>Fungi</taxon>
        <taxon>Dikarya</taxon>
        <taxon>Ascomycota</taxon>
        <taxon>Pezizomycotina</taxon>
        <taxon>Dothideomycetes</taxon>
        <taxon>Dothideomycetidae</taxon>
        <taxon>Mycosphaerellales</taxon>
        <taxon>Mycosphaerellaceae</taxon>
        <taxon>Cercospora</taxon>
    </lineage>
</organism>
<dbReference type="GO" id="GO:0008235">
    <property type="term" value="F:metalloexopeptidase activity"/>
    <property type="evidence" value="ECO:0007669"/>
    <property type="project" value="InterPro"/>
</dbReference>
<reference evidence="13 15" key="1">
    <citation type="submission" date="2015-10" db="EMBL/GenBank/DDBJ databases">
        <title>The cercosporin biosynthetic gene cluster was horizontally transferred to several fungal lineages and shown to be expanded in Cercospora beticola based on microsynteny with recipient genomes.</title>
        <authorList>
            <person name="De Jonge R."/>
            <person name="Ebert M.K."/>
            <person name="Suttle J.C."/>
            <person name="Jurick Ii W.M."/>
            <person name="Secor G.A."/>
            <person name="Thomma B.P."/>
            <person name="Van De Peer Y."/>
            <person name="Bolton M.D."/>
        </authorList>
    </citation>
    <scope>NUCLEOTIDE SEQUENCE [LARGE SCALE GENOMIC DNA]</scope>
    <source>
        <strain evidence="13 15">09-40</strain>
    </source>
</reference>
<dbReference type="OrthoDB" id="10013407at2759"/>
<evidence type="ECO:0000256" key="9">
    <source>
        <dbReference type="ARBA" id="ARBA00022833"/>
    </source>
</evidence>
<evidence type="ECO:0000313" key="13">
    <source>
        <dbReference type="EMBL" id="PIA91960.1"/>
    </source>
</evidence>
<dbReference type="GO" id="GO:0006508">
    <property type="term" value="P:proteolysis"/>
    <property type="evidence" value="ECO:0007669"/>
    <property type="project" value="UniProtKB-KW"/>
</dbReference>
<comment type="cofactor">
    <cofactor evidence="1">
        <name>Zn(2+)</name>
        <dbReference type="ChEBI" id="CHEBI:29105"/>
    </cofactor>
</comment>
<evidence type="ECO:0000259" key="12">
    <source>
        <dbReference type="Pfam" id="PF04389"/>
    </source>
</evidence>
<evidence type="ECO:0000256" key="2">
    <source>
        <dbReference type="ARBA" id="ARBA00004613"/>
    </source>
</evidence>
<keyword evidence="4" id="KW-0964">Secreted</keyword>
<keyword evidence="8 11" id="KW-0378">Hydrolase</keyword>